<feature type="compositionally biased region" description="Low complexity" evidence="1">
    <location>
        <begin position="603"/>
        <end position="618"/>
    </location>
</feature>
<dbReference type="EMBL" id="KN832569">
    <property type="protein sequence ID" value="KII84756.1"/>
    <property type="molecule type" value="Genomic_DNA"/>
</dbReference>
<accession>A0A0C9SL27</accession>
<feature type="compositionally biased region" description="Acidic residues" evidence="1">
    <location>
        <begin position="194"/>
        <end position="209"/>
    </location>
</feature>
<feature type="compositionally biased region" description="Basic and acidic residues" evidence="1">
    <location>
        <begin position="328"/>
        <end position="342"/>
    </location>
</feature>
<dbReference type="Proteomes" id="UP000053263">
    <property type="component" value="Unassembled WGS sequence"/>
</dbReference>
<feature type="region of interest" description="Disordered" evidence="1">
    <location>
        <begin position="315"/>
        <end position="623"/>
    </location>
</feature>
<keyword evidence="3" id="KW-1185">Reference proteome</keyword>
<feature type="compositionally biased region" description="Acidic residues" evidence="1">
    <location>
        <begin position="371"/>
        <end position="389"/>
    </location>
</feature>
<proteinExistence type="predicted"/>
<name>A0A0C9SL27_PLICR</name>
<sequence length="670" mass="72955">MSDTEPRSGPVGITREELIAAGPHEIYRYAKRFHISKSLPIPEILDQLFEYQTTGVLLIPKHARSFRKGILEGNLMDRHGIDTHGYKFIEDKADDRTLDPDKPIISHYARAHTASNEPPKPSTRPRGLQRSGTPWTDAEASEMPQNGAPSATRSSGRTATNDADTEHQQKEGVPSSELPEPNTFPIEHFPSPPSDDDEEADDGANDADAENALPPICDFVYPPNAPLDESDPRWMSLMMEDLERQTAFLEKELDDATDDVRDGIYDAALAKAELDDEMNKWQALLDSIAKVAGKDMVKYVVDEAERMADKGIWFVPPPVEEGEDADVDERHHPAGGSPDRKGGGGGHQDSDDEDDDGAGNENKGGQPGGEDNTEDDEEDAEDAEGDVDHDEGNEPDHSRSSQHDGAESDASHSSTSSETWIDNSLDIINLDDGLPDSPPRRASGRSISFHTPKRSRDDDSDADNSAGEDSSPHVGSSDRPRKAKRAKVGGRVSTPHPRKRLREADSEDEGGPAGDVLPRTPSGPRRSKRARRHSSSDAPSSDSDDNSPHSPSPGICPSFSIRDYRLSSSPAPAEHDDPFISPRPRRHSAQPVAGPSRLPLTPRRPASSASPSSGSGSPLQRTYAFHEGYPHTWRTVGDTEPQYDYARDIAHLSSAMGLRGRPLTLDAESS</sequence>
<evidence type="ECO:0000313" key="2">
    <source>
        <dbReference type="EMBL" id="KII84756.1"/>
    </source>
</evidence>
<feature type="compositionally biased region" description="Polar residues" evidence="1">
    <location>
        <begin position="143"/>
        <end position="162"/>
    </location>
</feature>
<feature type="region of interest" description="Disordered" evidence="1">
    <location>
        <begin position="109"/>
        <end position="216"/>
    </location>
</feature>
<evidence type="ECO:0000313" key="3">
    <source>
        <dbReference type="Proteomes" id="UP000053263"/>
    </source>
</evidence>
<gene>
    <name evidence="2" type="ORF">PLICRDRAFT_340812</name>
</gene>
<feature type="compositionally biased region" description="Basic and acidic residues" evidence="1">
    <location>
        <begin position="390"/>
        <end position="410"/>
    </location>
</feature>
<evidence type="ECO:0000256" key="1">
    <source>
        <dbReference type="SAM" id="MobiDB-lite"/>
    </source>
</evidence>
<feature type="compositionally biased region" description="Low complexity" evidence="1">
    <location>
        <begin position="411"/>
        <end position="432"/>
    </location>
</feature>
<reference evidence="2 3" key="1">
    <citation type="submission" date="2014-06" db="EMBL/GenBank/DDBJ databases">
        <title>Evolutionary Origins and Diversification of the Mycorrhizal Mutualists.</title>
        <authorList>
            <consortium name="DOE Joint Genome Institute"/>
            <consortium name="Mycorrhizal Genomics Consortium"/>
            <person name="Kohler A."/>
            <person name="Kuo A."/>
            <person name="Nagy L.G."/>
            <person name="Floudas D."/>
            <person name="Copeland A."/>
            <person name="Barry K.W."/>
            <person name="Cichocki N."/>
            <person name="Veneault-Fourrey C."/>
            <person name="LaButti K."/>
            <person name="Lindquist E.A."/>
            <person name="Lipzen A."/>
            <person name="Lundell T."/>
            <person name="Morin E."/>
            <person name="Murat C."/>
            <person name="Riley R."/>
            <person name="Ohm R."/>
            <person name="Sun H."/>
            <person name="Tunlid A."/>
            <person name="Henrissat B."/>
            <person name="Grigoriev I.V."/>
            <person name="Hibbett D.S."/>
            <person name="Martin F."/>
        </authorList>
    </citation>
    <scope>NUCLEOTIDE SEQUENCE [LARGE SCALE GENOMIC DNA]</scope>
    <source>
        <strain evidence="2 3">FD-325 SS-3</strain>
    </source>
</reference>
<organism evidence="2 3">
    <name type="scientific">Plicaturopsis crispa FD-325 SS-3</name>
    <dbReference type="NCBI Taxonomy" id="944288"/>
    <lineage>
        <taxon>Eukaryota</taxon>
        <taxon>Fungi</taxon>
        <taxon>Dikarya</taxon>
        <taxon>Basidiomycota</taxon>
        <taxon>Agaricomycotina</taxon>
        <taxon>Agaricomycetes</taxon>
        <taxon>Agaricomycetidae</taxon>
        <taxon>Amylocorticiales</taxon>
        <taxon>Amylocorticiaceae</taxon>
        <taxon>Plicatura</taxon>
        <taxon>Plicaturopsis crispa</taxon>
    </lineage>
</organism>
<dbReference type="AlphaFoldDB" id="A0A0C9SL27"/>
<dbReference type="HOGENOM" id="CLU_409986_0_0_1"/>
<protein>
    <submittedName>
        <fullName evidence="2">Uncharacterized protein</fullName>
    </submittedName>
</protein>